<feature type="region of interest" description="Disordered" evidence="1">
    <location>
        <begin position="305"/>
        <end position="328"/>
    </location>
</feature>
<feature type="transmembrane region" description="Helical" evidence="2">
    <location>
        <begin position="345"/>
        <end position="377"/>
    </location>
</feature>
<dbReference type="EMBL" id="JACSDY010000002">
    <property type="protein sequence ID" value="KAF7434945.1"/>
    <property type="molecule type" value="Genomic_DNA"/>
</dbReference>
<keyword evidence="5" id="KW-1185">Reference proteome</keyword>
<evidence type="ECO:0000256" key="2">
    <source>
        <dbReference type="SAM" id="Phobius"/>
    </source>
</evidence>
<evidence type="ECO:0000256" key="3">
    <source>
        <dbReference type="SAM" id="SignalP"/>
    </source>
</evidence>
<sequence>MEITRNLRSILILFGLLTGAGCKTSFQKKEESKMDTLDYSPEISERSYEDCIDRYKTSVCDCVVRRNEVAGIEPALVIPVTGPCLLTIEQDQSCKIVPHRKTFIEIIEKVAFSEDEDLYPAGKSKIVNVSPRRHGHNRDSKLSVLPQHSDLCRRFHSITLPFLPSYVKTVGFILGEFEERRKTKEAIDRGLSKDFTNAWKDFSTDCSAEEPKNLSVSCQGVRIVRRVVQQLLENSSKESDIEIFDGISLVEVEDASSSRKGRFLKGFGSMTPLLQFLEGRELRVKLPKLLPQNFETAFEKTMTSSTIGEGGRARGGGGLGGGGGGGGGKKGGGGMMILALMMGKMMAAMGFGALGLLTMKALMVSGLALMLSIIIAVKKLASSGDDGGGHHVVYAQEVGHHHRKKRSMSEENDNILDLPYRGYADLYGDLKGS</sequence>
<feature type="signal peptide" evidence="3">
    <location>
        <begin position="1"/>
        <end position="22"/>
    </location>
</feature>
<keyword evidence="2" id="KW-1133">Transmembrane helix</keyword>
<accession>A0A834UF09</accession>
<dbReference type="InterPro" id="IPR012464">
    <property type="entry name" value="DUF1676"/>
</dbReference>
<gene>
    <name evidence="4" type="ORF">H0235_003136</name>
</gene>
<evidence type="ECO:0000313" key="5">
    <source>
        <dbReference type="Proteomes" id="UP000600918"/>
    </source>
</evidence>
<dbReference type="AlphaFoldDB" id="A0A834UF09"/>
<feature type="compositionally biased region" description="Gly residues" evidence="1">
    <location>
        <begin position="308"/>
        <end position="328"/>
    </location>
</feature>
<keyword evidence="2" id="KW-0812">Transmembrane</keyword>
<keyword evidence="2" id="KW-0472">Membrane</keyword>
<organism evidence="4 5">
    <name type="scientific">Vespula pensylvanica</name>
    <name type="common">Western yellow jacket</name>
    <name type="synonym">Wasp</name>
    <dbReference type="NCBI Taxonomy" id="30213"/>
    <lineage>
        <taxon>Eukaryota</taxon>
        <taxon>Metazoa</taxon>
        <taxon>Ecdysozoa</taxon>
        <taxon>Arthropoda</taxon>
        <taxon>Hexapoda</taxon>
        <taxon>Insecta</taxon>
        <taxon>Pterygota</taxon>
        <taxon>Neoptera</taxon>
        <taxon>Endopterygota</taxon>
        <taxon>Hymenoptera</taxon>
        <taxon>Apocrita</taxon>
        <taxon>Aculeata</taxon>
        <taxon>Vespoidea</taxon>
        <taxon>Vespidae</taxon>
        <taxon>Vespinae</taxon>
        <taxon>Vespula</taxon>
    </lineage>
</organism>
<evidence type="ECO:0000313" key="4">
    <source>
        <dbReference type="EMBL" id="KAF7434945.1"/>
    </source>
</evidence>
<keyword evidence="3" id="KW-0732">Signal</keyword>
<dbReference type="GO" id="GO:0016020">
    <property type="term" value="C:membrane"/>
    <property type="evidence" value="ECO:0007669"/>
    <property type="project" value="TreeGrafter"/>
</dbReference>
<dbReference type="PANTHER" id="PTHR21879:SF23">
    <property type="entry name" value="IP06949P"/>
    <property type="match status" value="1"/>
</dbReference>
<reference evidence="4" key="1">
    <citation type="journal article" date="2020" name="G3 (Bethesda)">
        <title>High-Quality Assemblies for Three Invasive Social Wasps from the &lt;i&gt;Vespula&lt;/i&gt; Genus.</title>
        <authorList>
            <person name="Harrop T.W.R."/>
            <person name="Guhlin J."/>
            <person name="McLaughlin G.M."/>
            <person name="Permina E."/>
            <person name="Stockwell P."/>
            <person name="Gilligan J."/>
            <person name="Le Lec M.F."/>
            <person name="Gruber M.A.M."/>
            <person name="Quinn O."/>
            <person name="Lovegrove M."/>
            <person name="Duncan E.J."/>
            <person name="Remnant E.J."/>
            <person name="Van Eeckhoven J."/>
            <person name="Graham B."/>
            <person name="Knapp R.A."/>
            <person name="Langford K.W."/>
            <person name="Kronenberg Z."/>
            <person name="Press M.O."/>
            <person name="Eacker S.M."/>
            <person name="Wilson-Rankin E.E."/>
            <person name="Purcell J."/>
            <person name="Lester P.J."/>
            <person name="Dearden P.K."/>
        </authorList>
    </citation>
    <scope>NUCLEOTIDE SEQUENCE</scope>
    <source>
        <strain evidence="4">Volc-1</strain>
    </source>
</reference>
<comment type="caution">
    <text evidence="4">The sequence shown here is derived from an EMBL/GenBank/DDBJ whole genome shotgun (WGS) entry which is preliminary data.</text>
</comment>
<dbReference type="PROSITE" id="PS51257">
    <property type="entry name" value="PROKAR_LIPOPROTEIN"/>
    <property type="match status" value="1"/>
</dbReference>
<evidence type="ECO:0000256" key="1">
    <source>
        <dbReference type="SAM" id="MobiDB-lite"/>
    </source>
</evidence>
<proteinExistence type="predicted"/>
<name>A0A834UF09_VESPE</name>
<dbReference type="PANTHER" id="PTHR21879">
    <property type="entry name" value="FI03362P-RELATED-RELATED"/>
    <property type="match status" value="1"/>
</dbReference>
<dbReference type="Pfam" id="PF07898">
    <property type="entry name" value="DUF1676"/>
    <property type="match status" value="1"/>
</dbReference>
<dbReference type="Proteomes" id="UP000600918">
    <property type="component" value="Unassembled WGS sequence"/>
</dbReference>
<feature type="chain" id="PRO_5032809440" evidence="3">
    <location>
        <begin position="23"/>
        <end position="433"/>
    </location>
</feature>
<protein>
    <submittedName>
        <fullName evidence="4">Uncharacterized protein</fullName>
    </submittedName>
</protein>